<keyword evidence="2" id="KW-1185">Reference proteome</keyword>
<gene>
    <name evidence="1" type="ORF">BXY41_11148</name>
</gene>
<evidence type="ECO:0000313" key="1">
    <source>
        <dbReference type="EMBL" id="PPK79112.1"/>
    </source>
</evidence>
<dbReference type="RefSeq" id="WP_104438405.1">
    <property type="nucleotide sequence ID" value="NZ_PTJA01000011.1"/>
</dbReference>
<dbReference type="Proteomes" id="UP000237749">
    <property type="component" value="Unassembled WGS sequence"/>
</dbReference>
<organism evidence="1 2">
    <name type="scientific">Lacrimispora xylanisolvens</name>
    <dbReference type="NCBI Taxonomy" id="384636"/>
    <lineage>
        <taxon>Bacteria</taxon>
        <taxon>Bacillati</taxon>
        <taxon>Bacillota</taxon>
        <taxon>Clostridia</taxon>
        <taxon>Lachnospirales</taxon>
        <taxon>Lachnospiraceae</taxon>
        <taxon>Lacrimispora</taxon>
    </lineage>
</organism>
<comment type="caution">
    <text evidence="1">The sequence shown here is derived from an EMBL/GenBank/DDBJ whole genome shotgun (WGS) entry which is preliminary data.</text>
</comment>
<reference evidence="1 2" key="1">
    <citation type="submission" date="2018-02" db="EMBL/GenBank/DDBJ databases">
        <title>Genomic Encyclopedia of Archaeal and Bacterial Type Strains, Phase II (KMG-II): from individual species to whole genera.</title>
        <authorList>
            <person name="Goeker M."/>
        </authorList>
    </citation>
    <scope>NUCLEOTIDE SEQUENCE [LARGE SCALE GENOMIC DNA]</scope>
    <source>
        <strain evidence="1 2">DSM 3808</strain>
    </source>
</reference>
<evidence type="ECO:0000313" key="2">
    <source>
        <dbReference type="Proteomes" id="UP000237749"/>
    </source>
</evidence>
<proteinExistence type="predicted"/>
<protein>
    <submittedName>
        <fullName evidence="1">Uncharacterized protein</fullName>
    </submittedName>
</protein>
<dbReference type="EMBL" id="PTJA01000011">
    <property type="protein sequence ID" value="PPK79112.1"/>
    <property type="molecule type" value="Genomic_DNA"/>
</dbReference>
<sequence>MEYENTWVLYGDGGAAARKSIEAEHHYISLQMQTHGDGVYILVIEAGIEAVSVELKSGTLKEALREADEFARDYFRDKARLFEEIADRI</sequence>
<dbReference type="AlphaFoldDB" id="A0A2S6HNN2"/>
<accession>A0A2S6HNN2</accession>
<name>A0A2S6HNN2_9FIRM</name>